<dbReference type="RefSeq" id="WP_090593300.1">
    <property type="nucleotide sequence ID" value="NZ_LT629688.1"/>
</dbReference>
<reference evidence="2 3" key="1">
    <citation type="submission" date="2016-10" db="EMBL/GenBank/DDBJ databases">
        <authorList>
            <person name="de Groot N.N."/>
        </authorList>
    </citation>
    <scope>NUCLEOTIDE SEQUENCE [LARGE SCALE GENOMIC DNA]</scope>
    <source>
        <strain evidence="2 3">MON 2.2</strain>
    </source>
</reference>
<dbReference type="GO" id="GO:0030655">
    <property type="term" value="P:beta-lactam antibiotic catabolic process"/>
    <property type="evidence" value="ECO:0007669"/>
    <property type="project" value="InterPro"/>
</dbReference>
<dbReference type="Pfam" id="PF13354">
    <property type="entry name" value="Beta-lactamase2"/>
    <property type="match status" value="1"/>
</dbReference>
<accession>A0A1G6Z3G8</accession>
<dbReference type="GO" id="GO:0046677">
    <property type="term" value="P:response to antibiotic"/>
    <property type="evidence" value="ECO:0007669"/>
    <property type="project" value="InterPro"/>
</dbReference>
<dbReference type="STRING" id="675864.SAMN04489747_2180"/>
<organism evidence="2 3">
    <name type="scientific">Auraticoccus monumenti</name>
    <dbReference type="NCBI Taxonomy" id="675864"/>
    <lineage>
        <taxon>Bacteria</taxon>
        <taxon>Bacillati</taxon>
        <taxon>Actinomycetota</taxon>
        <taxon>Actinomycetes</taxon>
        <taxon>Propionibacteriales</taxon>
        <taxon>Propionibacteriaceae</taxon>
        <taxon>Auraticoccus</taxon>
    </lineage>
</organism>
<dbReference type="PANTHER" id="PTHR35333">
    <property type="entry name" value="BETA-LACTAMASE"/>
    <property type="match status" value="1"/>
</dbReference>
<dbReference type="PANTHER" id="PTHR35333:SF3">
    <property type="entry name" value="BETA-LACTAMASE-TYPE TRANSPEPTIDASE FOLD CONTAINING PROTEIN"/>
    <property type="match status" value="1"/>
</dbReference>
<sequence length="304" mass="31559">MSSDVAGGALQVVAADVEQEWRRAGLSGGFLARHLQTSEQLGFGVDRVLPLASVVKVPLALVVLDEIASGRLDGAQQVRLDPAERTPGPTGLSVFAHPSSVAVEDLVTMSLAVSDNAATDALLALVPPDVVTTRLRRWGWHDLTVRHPLHELYTALGRLPERTRSDLRELAVSASTQGGGHVLPQLDVAHANAGSAGALVELLAAVWGDRVGAPGVAARLRGAMGHQLVSPRLGVELASDLTTLRSKTGSFLNLRHEIGVVTTAEGDQVAIAALAVSSVPAEQQPEADATIGAGARMAVEALTA</sequence>
<evidence type="ECO:0000313" key="3">
    <source>
        <dbReference type="Proteomes" id="UP000198546"/>
    </source>
</evidence>
<dbReference type="EMBL" id="LT629688">
    <property type="protein sequence ID" value="SDD97304.1"/>
    <property type="molecule type" value="Genomic_DNA"/>
</dbReference>
<dbReference type="SUPFAM" id="SSF56601">
    <property type="entry name" value="beta-lactamase/transpeptidase-like"/>
    <property type="match status" value="1"/>
</dbReference>
<feature type="domain" description="Beta-lactamase class A catalytic" evidence="1">
    <location>
        <begin position="29"/>
        <end position="274"/>
    </location>
</feature>
<dbReference type="AlphaFoldDB" id="A0A1G6Z3G8"/>
<dbReference type="GO" id="GO:0008800">
    <property type="term" value="F:beta-lactamase activity"/>
    <property type="evidence" value="ECO:0007669"/>
    <property type="project" value="InterPro"/>
</dbReference>
<gene>
    <name evidence="2" type="ORF">SAMN04489747_2180</name>
</gene>
<dbReference type="InterPro" id="IPR000871">
    <property type="entry name" value="Beta-lactam_class-A"/>
</dbReference>
<proteinExistence type="predicted"/>
<keyword evidence="3" id="KW-1185">Reference proteome</keyword>
<dbReference type="InterPro" id="IPR012338">
    <property type="entry name" value="Beta-lactam/transpept-like"/>
</dbReference>
<dbReference type="Proteomes" id="UP000198546">
    <property type="component" value="Chromosome i"/>
</dbReference>
<dbReference type="Gene3D" id="3.40.710.10">
    <property type="entry name" value="DD-peptidase/beta-lactamase superfamily"/>
    <property type="match status" value="1"/>
</dbReference>
<evidence type="ECO:0000259" key="1">
    <source>
        <dbReference type="Pfam" id="PF13354"/>
    </source>
</evidence>
<dbReference type="InterPro" id="IPR045155">
    <property type="entry name" value="Beta-lactam_cat"/>
</dbReference>
<evidence type="ECO:0000313" key="2">
    <source>
        <dbReference type="EMBL" id="SDD97304.1"/>
    </source>
</evidence>
<dbReference type="OrthoDB" id="33989at2"/>
<name>A0A1G6Z3G8_9ACTN</name>
<protein>
    <submittedName>
        <fullName evidence="2">Beta-lactamase class A</fullName>
    </submittedName>
</protein>